<evidence type="ECO:0000313" key="1">
    <source>
        <dbReference type="EMBL" id="SMC82080.1"/>
    </source>
</evidence>
<keyword evidence="2" id="KW-1185">Reference proteome</keyword>
<reference evidence="1 2" key="1">
    <citation type="submission" date="2017-04" db="EMBL/GenBank/DDBJ databases">
        <authorList>
            <person name="Afonso C.L."/>
            <person name="Miller P.J."/>
            <person name="Scott M.A."/>
            <person name="Spackman E."/>
            <person name="Goraichik I."/>
            <person name="Dimitrov K.M."/>
            <person name="Suarez D.L."/>
            <person name="Swayne D.E."/>
        </authorList>
    </citation>
    <scope>NUCLEOTIDE SEQUENCE [LARGE SCALE GENOMIC DNA]</scope>
    <source>
        <strain evidence="1 2">DSM 19625</strain>
    </source>
</reference>
<dbReference type="STRING" id="475255.SAMN04488101_103251"/>
<gene>
    <name evidence="1" type="ORF">SAMN04488101_103251</name>
</gene>
<proteinExistence type="predicted"/>
<sequence>MLMKKILPIIILLMISIQWSCEKAIDLKLKENEPKYVIEGIITNEPGISKIQISETKAFSDDNQFNGISGALVKIENKGITIVLTETGKGIYETAAINGTPGETYNLTVSIKDELFKASSTMPQVVPFIDFTLKPNDYDTIRVTPMVKFKDPLETKNFYWFQQFVNDKIQKEYRVINDDFSNGREINDYLPFENNTKNKALNFKKGDKLTAELHCIDPAVYTYLFSLFDANGSDNGAAPSNPLTNISGGAIGFFSAHTVQRKTITIP</sequence>
<dbReference type="AlphaFoldDB" id="A0A1W2CA80"/>
<evidence type="ECO:0000313" key="2">
    <source>
        <dbReference type="Proteomes" id="UP000192678"/>
    </source>
</evidence>
<dbReference type="InterPro" id="IPR025345">
    <property type="entry name" value="DUF4249"/>
</dbReference>
<organism evidence="1 2">
    <name type="scientific">Pedobacter nyackensis</name>
    <dbReference type="NCBI Taxonomy" id="475255"/>
    <lineage>
        <taxon>Bacteria</taxon>
        <taxon>Pseudomonadati</taxon>
        <taxon>Bacteroidota</taxon>
        <taxon>Sphingobacteriia</taxon>
        <taxon>Sphingobacteriales</taxon>
        <taxon>Sphingobacteriaceae</taxon>
        <taxon>Pedobacter</taxon>
    </lineage>
</organism>
<evidence type="ECO:0008006" key="3">
    <source>
        <dbReference type="Google" id="ProtNLM"/>
    </source>
</evidence>
<dbReference type="Pfam" id="PF14054">
    <property type="entry name" value="DUF4249"/>
    <property type="match status" value="1"/>
</dbReference>
<protein>
    <recommendedName>
        <fullName evidence="3">DUF4249 domain-containing protein</fullName>
    </recommendedName>
</protein>
<name>A0A1W2CA80_9SPHI</name>
<dbReference type="Proteomes" id="UP000192678">
    <property type="component" value="Unassembled WGS sequence"/>
</dbReference>
<dbReference type="EMBL" id="FWYB01000003">
    <property type="protein sequence ID" value="SMC82080.1"/>
    <property type="molecule type" value="Genomic_DNA"/>
</dbReference>
<accession>A0A1W2CA80</accession>